<keyword evidence="5 9" id="KW-0418">Kinase</keyword>
<dbReference type="GO" id="GO:0005524">
    <property type="term" value="F:ATP binding"/>
    <property type="evidence" value="ECO:0007669"/>
    <property type="project" value="UniProtKB-KW"/>
</dbReference>
<dbReference type="SUPFAM" id="SSF55060">
    <property type="entry name" value="GHMP Kinase, C-terminal domain"/>
    <property type="match status" value="1"/>
</dbReference>
<dbReference type="Pfam" id="PF08544">
    <property type="entry name" value="GHMP_kinases_C"/>
    <property type="match status" value="1"/>
</dbReference>
<dbReference type="GO" id="GO:0004631">
    <property type="term" value="F:phosphomevalonate kinase activity"/>
    <property type="evidence" value="ECO:0007669"/>
    <property type="project" value="UniProtKB-EC"/>
</dbReference>
<dbReference type="EC" id="2.7.4.2" evidence="2"/>
<evidence type="ECO:0000256" key="4">
    <source>
        <dbReference type="ARBA" id="ARBA00022741"/>
    </source>
</evidence>
<dbReference type="PANTHER" id="PTHR31814">
    <property type="match status" value="1"/>
</dbReference>
<name>J0NKZ3_9ACTO</name>
<dbReference type="RefSeq" id="WP_008731208.1">
    <property type="nucleotide sequence ID" value="NZ_AKFT01000097.1"/>
</dbReference>
<dbReference type="InterPro" id="IPR036554">
    <property type="entry name" value="GHMP_kinase_C_sf"/>
</dbReference>
<dbReference type="PANTHER" id="PTHR31814:SF2">
    <property type="entry name" value="PHOSPHOMEVALONATE KINASE"/>
    <property type="match status" value="1"/>
</dbReference>
<accession>J0NKZ3</accession>
<dbReference type="Gene3D" id="3.30.230.10">
    <property type="match status" value="1"/>
</dbReference>
<dbReference type="InterPro" id="IPR020568">
    <property type="entry name" value="Ribosomal_Su5_D2-typ_SF"/>
</dbReference>
<dbReference type="InterPro" id="IPR013750">
    <property type="entry name" value="GHMP_kinase_C_dom"/>
</dbReference>
<dbReference type="InterPro" id="IPR006204">
    <property type="entry name" value="GHMP_kinase_N_dom"/>
</dbReference>
<evidence type="ECO:0000256" key="3">
    <source>
        <dbReference type="ARBA" id="ARBA00022679"/>
    </source>
</evidence>
<keyword evidence="6" id="KW-0067">ATP-binding</keyword>
<sequence length="377" mass="39640">MISQSAPGKLYIAGEYAVVEPGHQAVLVAVDRFITVRITQAEAGGSADPAGHISSTLYEAQSLTWYRRPEDGVVMVDKQFNDYVVSAIRMVEQMVREAGGPLRYFDLDVSSELDDGSGHKLGLGSSSAVTVATVRAVARFYGLALDDMAVYKLALLATDAVQPIGSGGDIAASSFTGWVAYTSPDRAWLHRMRGVPGMGAGPGESAGLSELVGMDWPLLSIRRLPAPSLTLNVGWTGSPASTPRLVADVQAHTRGARDAAAYTAFLQESESCLSALIQALQEDDGREIGLRIREGRRLLLGLTRTSGIVIETPPLRRLVEIAQEHGAIAKSSGAGGGDCGIALCPPGTDAAAMRSAWEAAGIQPLDLHVHVHGGADS</sequence>
<proteinExistence type="predicted"/>
<feature type="domain" description="GHMP kinase N-terminal" evidence="7">
    <location>
        <begin position="88"/>
        <end position="177"/>
    </location>
</feature>
<evidence type="ECO:0000256" key="6">
    <source>
        <dbReference type="ARBA" id="ARBA00022840"/>
    </source>
</evidence>
<evidence type="ECO:0000259" key="8">
    <source>
        <dbReference type="Pfam" id="PF08544"/>
    </source>
</evidence>
<dbReference type="SUPFAM" id="SSF54211">
    <property type="entry name" value="Ribosomal protein S5 domain 2-like"/>
    <property type="match status" value="1"/>
</dbReference>
<comment type="caution">
    <text evidence="9">The sequence shown here is derived from an EMBL/GenBank/DDBJ whole genome shotgun (WGS) entry which is preliminary data.</text>
</comment>
<dbReference type="InterPro" id="IPR014721">
    <property type="entry name" value="Ribsml_uS5_D2-typ_fold_subgr"/>
</dbReference>
<gene>
    <name evidence="9" type="ORF">HMPREF1318_2861</name>
</gene>
<evidence type="ECO:0000256" key="1">
    <source>
        <dbReference type="ARBA" id="ARBA00005017"/>
    </source>
</evidence>
<protein>
    <recommendedName>
        <fullName evidence="2">phosphomevalonate kinase</fullName>
        <ecNumber evidence="2">2.7.4.2</ecNumber>
    </recommendedName>
</protein>
<evidence type="ECO:0000259" key="7">
    <source>
        <dbReference type="Pfam" id="PF00288"/>
    </source>
</evidence>
<keyword evidence="4" id="KW-0547">Nucleotide-binding</keyword>
<dbReference type="InterPro" id="IPR005917">
    <property type="entry name" value="Pmev_kinase_bact"/>
</dbReference>
<feature type="domain" description="GHMP kinase C-terminal" evidence="8">
    <location>
        <begin position="276"/>
        <end position="362"/>
    </location>
</feature>
<dbReference type="OrthoDB" id="1522677at2"/>
<keyword evidence="3 9" id="KW-0808">Transferase</keyword>
<evidence type="ECO:0000256" key="5">
    <source>
        <dbReference type="ARBA" id="ARBA00022777"/>
    </source>
</evidence>
<keyword evidence="10" id="KW-1185">Reference proteome</keyword>
<dbReference type="EMBL" id="AKFT01000097">
    <property type="protein sequence ID" value="EJF45412.1"/>
    <property type="molecule type" value="Genomic_DNA"/>
</dbReference>
<dbReference type="eggNOG" id="COG1577">
    <property type="taxonomic scope" value="Bacteria"/>
</dbReference>
<dbReference type="Proteomes" id="UP000002941">
    <property type="component" value="Unassembled WGS sequence"/>
</dbReference>
<dbReference type="Pfam" id="PF00288">
    <property type="entry name" value="GHMP_kinases_N"/>
    <property type="match status" value="1"/>
</dbReference>
<organism evidence="9 10">
    <name type="scientific">Actinomyces massiliensis F0489</name>
    <dbReference type="NCBI Taxonomy" id="1125718"/>
    <lineage>
        <taxon>Bacteria</taxon>
        <taxon>Bacillati</taxon>
        <taxon>Actinomycetota</taxon>
        <taxon>Actinomycetes</taxon>
        <taxon>Actinomycetales</taxon>
        <taxon>Actinomycetaceae</taxon>
        <taxon>Actinomyces</taxon>
    </lineage>
</organism>
<dbReference type="PRINTS" id="PR00959">
    <property type="entry name" value="MEVGALKINASE"/>
</dbReference>
<dbReference type="GO" id="GO:0019287">
    <property type="term" value="P:isopentenyl diphosphate biosynthetic process, mevalonate pathway"/>
    <property type="evidence" value="ECO:0007669"/>
    <property type="project" value="UniProtKB-UniPathway"/>
</dbReference>
<dbReference type="AlphaFoldDB" id="J0NKZ3"/>
<evidence type="ECO:0000256" key="2">
    <source>
        <dbReference type="ARBA" id="ARBA00012958"/>
    </source>
</evidence>
<dbReference type="NCBIfam" id="TIGR01220">
    <property type="entry name" value="Pmev_kin_Gr_pos"/>
    <property type="match status" value="1"/>
</dbReference>
<evidence type="ECO:0000313" key="9">
    <source>
        <dbReference type="EMBL" id="EJF45412.1"/>
    </source>
</evidence>
<evidence type="ECO:0000313" key="10">
    <source>
        <dbReference type="Proteomes" id="UP000002941"/>
    </source>
</evidence>
<dbReference type="InterPro" id="IPR035102">
    <property type="entry name" value="Phosphomevalonate_kinase"/>
</dbReference>
<dbReference type="Gene3D" id="3.30.70.890">
    <property type="entry name" value="GHMP kinase, C-terminal domain"/>
    <property type="match status" value="1"/>
</dbReference>
<dbReference type="UniPathway" id="UPA00057">
    <property type="reaction ID" value="UER00099"/>
</dbReference>
<dbReference type="PATRIC" id="fig|1125718.3.peg.1233"/>
<reference evidence="9 10" key="1">
    <citation type="submission" date="2012-05" db="EMBL/GenBank/DDBJ databases">
        <authorList>
            <person name="Harkins D.M."/>
            <person name="Madupu R."/>
            <person name="Durkin A.S."/>
            <person name="Torralba M."/>
            <person name="Methe B."/>
            <person name="Sutton G.G."/>
            <person name="Nelson K.E."/>
        </authorList>
    </citation>
    <scope>NUCLEOTIDE SEQUENCE [LARGE SCALE GENOMIC DNA]</scope>
    <source>
        <strain evidence="9 10">F0489</strain>
    </source>
</reference>
<comment type="pathway">
    <text evidence="1">Isoprenoid biosynthesis; isopentenyl diphosphate biosynthesis via mevalonate pathway; isopentenyl diphosphate from (R)-mevalonate: step 2/3.</text>
</comment>